<dbReference type="CDD" id="cd09731">
    <property type="entry name" value="Cse2_I-E"/>
    <property type="match status" value="1"/>
</dbReference>
<proteinExistence type="predicted"/>
<gene>
    <name evidence="1" type="ORF">TBH_C1505</name>
</gene>
<dbReference type="AlphaFoldDB" id="A0A7U6JHF3"/>
<organism evidence="1 2">
    <name type="scientific">Thiolapillus brandeum</name>
    <dbReference type="NCBI Taxonomy" id="1076588"/>
    <lineage>
        <taxon>Bacteria</taxon>
        <taxon>Pseudomonadati</taxon>
        <taxon>Pseudomonadota</taxon>
        <taxon>Gammaproteobacteria</taxon>
        <taxon>Chromatiales</taxon>
        <taxon>Sedimenticolaceae</taxon>
        <taxon>Thiolapillus</taxon>
    </lineage>
</organism>
<dbReference type="InterPro" id="IPR038287">
    <property type="entry name" value="Cse2_sf"/>
</dbReference>
<dbReference type="EMBL" id="AP012273">
    <property type="protein sequence ID" value="BAO44424.1"/>
    <property type="molecule type" value="Genomic_DNA"/>
</dbReference>
<sequence>MNLQRLRDPDSQQAITEWHAWLHHENQRGDRARLRRCDSRDEIMLQPAYYRLCRQGALRKQPPEALALVAGILAWVENRDERPTARLLGNPRDPGGDTPVFSELRFQRLLASNTPEDLFQNLRRAVMQLNKTADPVQLADETLHWQAQRQWPDSYTGVHQWQYRLARAYYEPQSLNNA</sequence>
<dbReference type="NCBIfam" id="TIGR02548">
    <property type="entry name" value="casB_cse2"/>
    <property type="match status" value="1"/>
</dbReference>
<reference evidence="1 2" key="1">
    <citation type="journal article" date="2014" name="PLoS ONE">
        <title>Physiological and genomic features of a novel sulfur-oxidizing gammaproteobacterium belonging to a previously uncultivated symbiotic lineage isolated from a hydrothermal vent.</title>
        <authorList>
            <person name="Nunoura T."/>
            <person name="Takaki Y."/>
            <person name="Kazama H."/>
            <person name="Kakuta J."/>
            <person name="Shimamura S."/>
            <person name="Makita H."/>
            <person name="Hirai M."/>
            <person name="Miyazaki M."/>
            <person name="Takai K."/>
        </authorList>
    </citation>
    <scope>NUCLEOTIDE SEQUENCE [LARGE SCALE GENOMIC DNA]</scope>
    <source>
        <strain evidence="1 2">Hiromi1</strain>
    </source>
</reference>
<protein>
    <submittedName>
        <fullName evidence="1">CRISPR-associated protein CSE2 family</fullName>
    </submittedName>
</protein>
<evidence type="ECO:0000313" key="2">
    <source>
        <dbReference type="Proteomes" id="UP000031631"/>
    </source>
</evidence>
<keyword evidence="2" id="KW-1185">Reference proteome</keyword>
<dbReference type="KEGG" id="tbn:TBH_C1505"/>
<name>A0A7U6JHF3_9GAMM</name>
<dbReference type="Gene3D" id="1.10.520.40">
    <property type="entry name" value="CRISPR-associated protein Cse2"/>
    <property type="match status" value="1"/>
</dbReference>
<accession>A0A7U6JHF3</accession>
<dbReference type="RefSeq" id="WP_052469988.1">
    <property type="nucleotide sequence ID" value="NZ_AP012273.1"/>
</dbReference>
<dbReference type="OrthoDB" id="333835at2"/>
<evidence type="ECO:0000313" key="1">
    <source>
        <dbReference type="EMBL" id="BAO44424.1"/>
    </source>
</evidence>
<dbReference type="InterPro" id="IPR013382">
    <property type="entry name" value="CRISPR-assoc_prot_Cse2"/>
</dbReference>
<dbReference type="Proteomes" id="UP000031631">
    <property type="component" value="Chromosome"/>
</dbReference>
<dbReference type="Pfam" id="PF09485">
    <property type="entry name" value="CRISPR_Cse2"/>
    <property type="match status" value="1"/>
</dbReference>